<feature type="transmembrane region" description="Helical" evidence="6">
    <location>
        <begin position="222"/>
        <end position="244"/>
    </location>
</feature>
<dbReference type="InterPro" id="IPR011701">
    <property type="entry name" value="MFS"/>
</dbReference>
<feature type="transmembrane region" description="Helical" evidence="6">
    <location>
        <begin position="83"/>
        <end position="102"/>
    </location>
</feature>
<evidence type="ECO:0000256" key="2">
    <source>
        <dbReference type="ARBA" id="ARBA00022475"/>
    </source>
</evidence>
<reference evidence="8 9" key="1">
    <citation type="submission" date="2017-07" db="EMBL/GenBank/DDBJ databases">
        <title>Acidovorax KNDSW TSA 6 genome sequence and assembly.</title>
        <authorList>
            <person name="Mayilraj S."/>
        </authorList>
    </citation>
    <scope>NUCLEOTIDE SEQUENCE [LARGE SCALE GENOMIC DNA]</scope>
    <source>
        <strain evidence="8 9">KNDSW-TSA6</strain>
    </source>
</reference>
<feature type="transmembrane region" description="Helical" evidence="6">
    <location>
        <begin position="380"/>
        <end position="402"/>
    </location>
</feature>
<name>A0A235EH68_9BURK</name>
<dbReference type="GO" id="GO:0022857">
    <property type="term" value="F:transmembrane transporter activity"/>
    <property type="evidence" value="ECO:0007669"/>
    <property type="project" value="InterPro"/>
</dbReference>
<keyword evidence="3 6" id="KW-0812">Transmembrane</keyword>
<dbReference type="PANTHER" id="PTHR43124:SF10">
    <property type="entry name" value="PURINE EFFLUX PUMP PBUE"/>
    <property type="match status" value="1"/>
</dbReference>
<organism evidence="8 9">
    <name type="scientific">Acidovorax kalamii</name>
    <dbReference type="NCBI Taxonomy" id="2004485"/>
    <lineage>
        <taxon>Bacteria</taxon>
        <taxon>Pseudomonadati</taxon>
        <taxon>Pseudomonadota</taxon>
        <taxon>Betaproteobacteria</taxon>
        <taxon>Burkholderiales</taxon>
        <taxon>Comamonadaceae</taxon>
        <taxon>Acidovorax</taxon>
    </lineage>
</organism>
<evidence type="ECO:0000313" key="8">
    <source>
        <dbReference type="EMBL" id="OYD47907.1"/>
    </source>
</evidence>
<dbReference type="EMBL" id="NOIG01000015">
    <property type="protein sequence ID" value="OYD47907.1"/>
    <property type="molecule type" value="Genomic_DNA"/>
</dbReference>
<dbReference type="Pfam" id="PF07690">
    <property type="entry name" value="MFS_1"/>
    <property type="match status" value="1"/>
</dbReference>
<feature type="transmembrane region" description="Helical" evidence="6">
    <location>
        <begin position="256"/>
        <end position="274"/>
    </location>
</feature>
<keyword evidence="9" id="KW-1185">Reference proteome</keyword>
<dbReference type="GO" id="GO:0005886">
    <property type="term" value="C:plasma membrane"/>
    <property type="evidence" value="ECO:0007669"/>
    <property type="project" value="UniProtKB-SubCell"/>
</dbReference>
<dbReference type="Proteomes" id="UP000215441">
    <property type="component" value="Unassembled WGS sequence"/>
</dbReference>
<dbReference type="CDD" id="cd17324">
    <property type="entry name" value="MFS_NepI_like"/>
    <property type="match status" value="1"/>
</dbReference>
<comment type="subcellular location">
    <subcellularLocation>
        <location evidence="1">Cell membrane</location>
        <topology evidence="1">Multi-pass membrane protein</topology>
    </subcellularLocation>
</comment>
<dbReference type="RefSeq" id="WP_094291908.1">
    <property type="nucleotide sequence ID" value="NZ_NOIG01000015.1"/>
</dbReference>
<feature type="transmembrane region" description="Helical" evidence="6">
    <location>
        <begin position="169"/>
        <end position="188"/>
    </location>
</feature>
<dbReference type="Gene3D" id="1.20.1250.20">
    <property type="entry name" value="MFS general substrate transporter like domains"/>
    <property type="match status" value="1"/>
</dbReference>
<evidence type="ECO:0000256" key="3">
    <source>
        <dbReference type="ARBA" id="ARBA00022692"/>
    </source>
</evidence>
<proteinExistence type="predicted"/>
<comment type="caution">
    <text evidence="8">The sequence shown here is derived from an EMBL/GenBank/DDBJ whole genome shotgun (WGS) entry which is preliminary data.</text>
</comment>
<keyword evidence="2" id="KW-1003">Cell membrane</keyword>
<protein>
    <submittedName>
        <fullName evidence="8">MFS transporter</fullName>
    </submittedName>
</protein>
<feature type="transmembrane region" description="Helical" evidence="6">
    <location>
        <begin position="345"/>
        <end position="368"/>
    </location>
</feature>
<sequence>MSTTTAPALTPRRELWLLLTLAGIQFTHILDFMIMMPLGPQFTRLFAISDAQFGLLVSAYTLSAGASGLLASTYIDRFGRKRLLLVLYVLFGLATLACGVAPTYGTLMAARILAGAFGGVLSALSQTIVADVVPFERRGRAMGIVMTSFAVSTVAGVPLGLILAEHGGWNLPFIAIAALVGVLAIQAARTLPPLTAHVQAAGGRSALSGIAHVLADPNHRWAFVYSALLVSTGFTVIPYITIYMQANAGVRADQIPLAYLCGGIATLFTARWFGRWTDRWGKVRTFRALVVASVPCLLGITLCQGLPLGGVLLVSTLMFAFVSGRMIPGMAIVTSAAQPALRGTFMTLNASVQSAAMGVASFVGGVLISRDAQGLVQNYWVAALVGIAAGVLSMWVVGRLHLHGATPAAR</sequence>
<dbReference type="InterPro" id="IPR036259">
    <property type="entry name" value="MFS_trans_sf"/>
</dbReference>
<feature type="transmembrane region" description="Helical" evidence="6">
    <location>
        <begin position="286"/>
        <end position="307"/>
    </location>
</feature>
<feature type="transmembrane region" description="Helical" evidence="6">
    <location>
        <begin position="15"/>
        <end position="39"/>
    </location>
</feature>
<dbReference type="PANTHER" id="PTHR43124">
    <property type="entry name" value="PURINE EFFLUX PUMP PBUE"/>
    <property type="match status" value="1"/>
</dbReference>
<evidence type="ECO:0000256" key="6">
    <source>
        <dbReference type="SAM" id="Phobius"/>
    </source>
</evidence>
<feature type="transmembrane region" description="Helical" evidence="6">
    <location>
        <begin position="108"/>
        <end position="129"/>
    </location>
</feature>
<feature type="domain" description="Major facilitator superfamily (MFS) profile" evidence="7">
    <location>
        <begin position="17"/>
        <end position="401"/>
    </location>
</feature>
<evidence type="ECO:0000313" key="9">
    <source>
        <dbReference type="Proteomes" id="UP000215441"/>
    </source>
</evidence>
<evidence type="ECO:0000256" key="5">
    <source>
        <dbReference type="ARBA" id="ARBA00023136"/>
    </source>
</evidence>
<dbReference type="InterPro" id="IPR020846">
    <property type="entry name" value="MFS_dom"/>
</dbReference>
<feature type="transmembrane region" description="Helical" evidence="6">
    <location>
        <begin position="313"/>
        <end position="333"/>
    </location>
</feature>
<feature type="transmembrane region" description="Helical" evidence="6">
    <location>
        <begin position="51"/>
        <end position="71"/>
    </location>
</feature>
<dbReference type="InterPro" id="IPR050189">
    <property type="entry name" value="MFS_Efflux_Transporters"/>
</dbReference>
<dbReference type="OrthoDB" id="9812221at2"/>
<keyword evidence="4 6" id="KW-1133">Transmembrane helix</keyword>
<keyword evidence="5 6" id="KW-0472">Membrane</keyword>
<accession>A0A235EH68</accession>
<evidence type="ECO:0000259" key="7">
    <source>
        <dbReference type="PROSITE" id="PS50850"/>
    </source>
</evidence>
<dbReference type="AlphaFoldDB" id="A0A235EH68"/>
<dbReference type="SUPFAM" id="SSF103473">
    <property type="entry name" value="MFS general substrate transporter"/>
    <property type="match status" value="1"/>
</dbReference>
<evidence type="ECO:0000256" key="4">
    <source>
        <dbReference type="ARBA" id="ARBA00022989"/>
    </source>
</evidence>
<evidence type="ECO:0000256" key="1">
    <source>
        <dbReference type="ARBA" id="ARBA00004651"/>
    </source>
</evidence>
<dbReference type="PROSITE" id="PS50850">
    <property type="entry name" value="MFS"/>
    <property type="match status" value="1"/>
</dbReference>
<gene>
    <name evidence="8" type="ORF">CBY09_22655</name>
</gene>
<feature type="transmembrane region" description="Helical" evidence="6">
    <location>
        <begin position="141"/>
        <end position="163"/>
    </location>
</feature>